<keyword evidence="2" id="KW-1185">Reference proteome</keyword>
<protein>
    <submittedName>
        <fullName evidence="1">Uncharacterized protein DUF2283</fullName>
    </submittedName>
</protein>
<gene>
    <name evidence="1" type="ORF">CLV37_1048</name>
</gene>
<dbReference type="Pfam" id="PF10049">
    <property type="entry name" value="DUF2283"/>
    <property type="match status" value="1"/>
</dbReference>
<comment type="caution">
    <text evidence="1">The sequence shown here is derived from an EMBL/GenBank/DDBJ whole genome shotgun (WGS) entry which is preliminary data.</text>
</comment>
<name>A0A2T0R4W4_9ACTN</name>
<proteinExistence type="predicted"/>
<accession>A0A2T0R4W4</accession>
<evidence type="ECO:0000313" key="1">
    <source>
        <dbReference type="EMBL" id="PRY15799.1"/>
    </source>
</evidence>
<dbReference type="Proteomes" id="UP000238083">
    <property type="component" value="Unassembled WGS sequence"/>
</dbReference>
<reference evidence="1 2" key="1">
    <citation type="submission" date="2018-03" db="EMBL/GenBank/DDBJ databases">
        <title>Genomic Encyclopedia of Archaeal and Bacterial Type Strains, Phase II (KMG-II): from individual species to whole genera.</title>
        <authorList>
            <person name="Goeker M."/>
        </authorList>
    </citation>
    <scope>NUCLEOTIDE SEQUENCE [LARGE SCALE GENOMIC DNA]</scope>
    <source>
        <strain evidence="1 2">DSM 19711</strain>
    </source>
</reference>
<sequence>MDGTWDAEVDAAYINLRGDCTDLAWEQVIVDTGSKEYEVILDFSAAGRLLGVEVLGATAALDPALIRTLRRIDRPEEAH</sequence>
<dbReference type="AlphaFoldDB" id="A0A2T0R4W4"/>
<dbReference type="OrthoDB" id="2911799at2"/>
<evidence type="ECO:0000313" key="2">
    <source>
        <dbReference type="Proteomes" id="UP000238083"/>
    </source>
</evidence>
<dbReference type="InterPro" id="IPR019270">
    <property type="entry name" value="DUF2283"/>
</dbReference>
<dbReference type="RefSeq" id="WP_106209498.1">
    <property type="nucleotide sequence ID" value="NZ_PVZF01000004.1"/>
</dbReference>
<organism evidence="1 2">
    <name type="scientific">Kineococcus rhizosphaerae</name>
    <dbReference type="NCBI Taxonomy" id="559628"/>
    <lineage>
        <taxon>Bacteria</taxon>
        <taxon>Bacillati</taxon>
        <taxon>Actinomycetota</taxon>
        <taxon>Actinomycetes</taxon>
        <taxon>Kineosporiales</taxon>
        <taxon>Kineosporiaceae</taxon>
        <taxon>Kineococcus</taxon>
    </lineage>
</organism>
<dbReference type="EMBL" id="PVZF01000004">
    <property type="protein sequence ID" value="PRY15799.1"/>
    <property type="molecule type" value="Genomic_DNA"/>
</dbReference>